<feature type="region of interest" description="Disordered" evidence="1">
    <location>
        <begin position="54"/>
        <end position="236"/>
    </location>
</feature>
<feature type="region of interest" description="Disordered" evidence="1">
    <location>
        <begin position="15"/>
        <end position="42"/>
    </location>
</feature>
<feature type="compositionally biased region" description="Basic and acidic residues" evidence="1">
    <location>
        <begin position="107"/>
        <end position="118"/>
    </location>
</feature>
<proteinExistence type="predicted"/>
<dbReference type="AlphaFoldDB" id="K0T1C6"/>
<dbReference type="EMBL" id="AGNL01005815">
    <property type="protein sequence ID" value="EJK72448.1"/>
    <property type="molecule type" value="Genomic_DNA"/>
</dbReference>
<feature type="compositionally biased region" description="Basic and acidic residues" evidence="1">
    <location>
        <begin position="33"/>
        <end position="42"/>
    </location>
</feature>
<reference evidence="2 3" key="1">
    <citation type="journal article" date="2012" name="Genome Biol.">
        <title>Genome and low-iron response of an oceanic diatom adapted to chronic iron limitation.</title>
        <authorList>
            <person name="Lommer M."/>
            <person name="Specht M."/>
            <person name="Roy A.S."/>
            <person name="Kraemer L."/>
            <person name="Andreson R."/>
            <person name="Gutowska M.A."/>
            <person name="Wolf J."/>
            <person name="Bergner S.V."/>
            <person name="Schilhabel M.B."/>
            <person name="Klostermeier U.C."/>
            <person name="Beiko R.G."/>
            <person name="Rosenstiel P."/>
            <person name="Hippler M."/>
            <person name="Laroche J."/>
        </authorList>
    </citation>
    <scope>NUCLEOTIDE SEQUENCE [LARGE SCALE GENOMIC DNA]</scope>
    <source>
        <strain evidence="2 3">CCMP1005</strain>
    </source>
</reference>
<feature type="compositionally biased region" description="Basic and acidic residues" evidence="1">
    <location>
        <begin position="197"/>
        <end position="208"/>
    </location>
</feature>
<sequence length="236" mass="26040">MADRRGRQVVYLNRLAPARRQPPDCSDPSCNENPEKCPDWDLNRKGVPVIVKQRPKLHCRRSHATKTPVKHKRRGEDDTTRTRGGRGPRAAENLPTPDLQIGVIGELVRRRARAEPDATGRTPLHPPADETPAREGCDLDEDDSENDLAAIPLAEPVGFQAPHGKHAQSLDMTRSRDEGGERTAAPPAVSADAMGSEDDRKAGAKEPATKNGIGERPLRFSSRSGERQGYSWECRR</sequence>
<evidence type="ECO:0000256" key="1">
    <source>
        <dbReference type="SAM" id="MobiDB-lite"/>
    </source>
</evidence>
<evidence type="ECO:0000313" key="2">
    <source>
        <dbReference type="EMBL" id="EJK72448.1"/>
    </source>
</evidence>
<feature type="compositionally biased region" description="Basic residues" evidence="1">
    <location>
        <begin position="54"/>
        <end position="73"/>
    </location>
</feature>
<organism evidence="2 3">
    <name type="scientific">Thalassiosira oceanica</name>
    <name type="common">Marine diatom</name>
    <dbReference type="NCBI Taxonomy" id="159749"/>
    <lineage>
        <taxon>Eukaryota</taxon>
        <taxon>Sar</taxon>
        <taxon>Stramenopiles</taxon>
        <taxon>Ochrophyta</taxon>
        <taxon>Bacillariophyta</taxon>
        <taxon>Coscinodiscophyceae</taxon>
        <taxon>Thalassiosirophycidae</taxon>
        <taxon>Thalassiosirales</taxon>
        <taxon>Thalassiosiraceae</taxon>
        <taxon>Thalassiosira</taxon>
    </lineage>
</organism>
<protein>
    <submittedName>
        <fullName evidence="2">Uncharacterized protein</fullName>
    </submittedName>
</protein>
<keyword evidence="3" id="KW-1185">Reference proteome</keyword>
<feature type="compositionally biased region" description="Basic and acidic residues" evidence="1">
    <location>
        <begin position="127"/>
        <end position="137"/>
    </location>
</feature>
<gene>
    <name evidence="2" type="ORF">THAOC_06023</name>
</gene>
<dbReference type="Proteomes" id="UP000266841">
    <property type="component" value="Unassembled WGS sequence"/>
</dbReference>
<comment type="caution">
    <text evidence="2">The sequence shown here is derived from an EMBL/GenBank/DDBJ whole genome shotgun (WGS) entry which is preliminary data.</text>
</comment>
<accession>K0T1C6</accession>
<name>K0T1C6_THAOC</name>
<evidence type="ECO:0000313" key="3">
    <source>
        <dbReference type="Proteomes" id="UP000266841"/>
    </source>
</evidence>